<dbReference type="RefSeq" id="WP_068731066.1">
    <property type="nucleotide sequence ID" value="NZ_LVYV01000004.1"/>
</dbReference>
<accession>A0A161RMK2</accession>
<reference evidence="3 4" key="1">
    <citation type="submission" date="2016-03" db="EMBL/GenBank/DDBJ databases">
        <title>Microsymbionts genomes from the relict species Vavilovia formosa (Stev.) Fed.</title>
        <authorList>
            <person name="Kopat V."/>
            <person name="Chirak E."/>
            <person name="Kimeklis A."/>
            <person name="Andronov E."/>
        </authorList>
    </citation>
    <scope>NUCLEOTIDE SEQUENCE [LARGE SCALE GENOMIC DNA]</scope>
    <source>
        <strain evidence="3 4">Vaf07</strain>
    </source>
</reference>
<feature type="compositionally biased region" description="Polar residues" evidence="1">
    <location>
        <begin position="118"/>
        <end position="140"/>
    </location>
</feature>
<gene>
    <name evidence="3" type="ORF">A4A58_23110</name>
</gene>
<sequence length="165" mass="16674">MIFRSGLLIGLAVLTFSGDAALAQGATGGSLGNDSKTLSGSSPESRSAAPAQRESSERRAPRRQTTSRNRGEGAGGGGNFDGAWSISSVGTSGCSDTFTESFVVSNGRMIGKDGSAPVSANGTVRGSGNYSGIRVTSQGRLSGRTGSGVFQRSDGCSGRWVASKQ</sequence>
<feature type="chain" id="PRO_5007825795" evidence="2">
    <location>
        <begin position="23"/>
        <end position="165"/>
    </location>
</feature>
<evidence type="ECO:0000313" key="4">
    <source>
        <dbReference type="Proteomes" id="UP000076574"/>
    </source>
</evidence>
<keyword evidence="2" id="KW-0732">Signal</keyword>
<dbReference type="STRING" id="943830.A4A58_23110"/>
<keyword evidence="4" id="KW-1185">Reference proteome</keyword>
<evidence type="ECO:0000256" key="2">
    <source>
        <dbReference type="SAM" id="SignalP"/>
    </source>
</evidence>
<evidence type="ECO:0000256" key="1">
    <source>
        <dbReference type="SAM" id="MobiDB-lite"/>
    </source>
</evidence>
<dbReference type="Proteomes" id="UP000076574">
    <property type="component" value="Unassembled WGS sequence"/>
</dbReference>
<protein>
    <submittedName>
        <fullName evidence="3">Uncharacterized protein</fullName>
    </submittedName>
</protein>
<feature type="compositionally biased region" description="Polar residues" evidence="1">
    <location>
        <begin position="32"/>
        <end position="45"/>
    </location>
</feature>
<feature type="region of interest" description="Disordered" evidence="1">
    <location>
        <begin position="26"/>
        <end position="82"/>
    </location>
</feature>
<comment type="caution">
    <text evidence="3">The sequence shown here is derived from an EMBL/GenBank/DDBJ whole genome shotgun (WGS) entry which is preliminary data.</text>
</comment>
<feature type="region of interest" description="Disordered" evidence="1">
    <location>
        <begin position="116"/>
        <end position="165"/>
    </location>
</feature>
<feature type="signal peptide" evidence="2">
    <location>
        <begin position="1"/>
        <end position="22"/>
    </location>
</feature>
<dbReference type="EMBL" id="LVYV01000004">
    <property type="protein sequence ID" value="KZD24368.1"/>
    <property type="molecule type" value="Genomic_DNA"/>
</dbReference>
<name>A0A161RMK2_9BRAD</name>
<evidence type="ECO:0000313" key="3">
    <source>
        <dbReference type="EMBL" id="KZD24368.1"/>
    </source>
</evidence>
<dbReference type="AlphaFoldDB" id="A0A161RMK2"/>
<organism evidence="3 4">
    <name type="scientific">Tardiphaga robiniae</name>
    <dbReference type="NCBI Taxonomy" id="943830"/>
    <lineage>
        <taxon>Bacteria</taxon>
        <taxon>Pseudomonadati</taxon>
        <taxon>Pseudomonadota</taxon>
        <taxon>Alphaproteobacteria</taxon>
        <taxon>Hyphomicrobiales</taxon>
        <taxon>Nitrobacteraceae</taxon>
        <taxon>Tardiphaga</taxon>
    </lineage>
</organism>
<proteinExistence type="predicted"/>